<dbReference type="OMA" id="EREMCEY"/>
<reference evidence="6 7" key="1">
    <citation type="submission" date="2010-05" db="EMBL/GenBank/DDBJ databases">
        <title>The Genome Sequence of Thecamonas trahens ATCC 50062.</title>
        <authorList>
            <consortium name="The Broad Institute Genome Sequencing Platform"/>
            <person name="Russ C."/>
            <person name="Cuomo C."/>
            <person name="Shea T."/>
            <person name="Young S.K."/>
            <person name="Zeng Q."/>
            <person name="Koehrsen M."/>
            <person name="Haas B."/>
            <person name="Borodovsky M."/>
            <person name="Guigo R."/>
            <person name="Alvarado L."/>
            <person name="Berlin A."/>
            <person name="Bochicchio J."/>
            <person name="Borenstein D."/>
            <person name="Chapman S."/>
            <person name="Chen Z."/>
            <person name="Freedman E."/>
            <person name="Gellesch M."/>
            <person name="Goldberg J."/>
            <person name="Griggs A."/>
            <person name="Gujja S."/>
            <person name="Heilman E."/>
            <person name="Heiman D."/>
            <person name="Hepburn T."/>
            <person name="Howarth C."/>
            <person name="Jen D."/>
            <person name="Larson L."/>
            <person name="Mehta T."/>
            <person name="Park D."/>
            <person name="Pearson M."/>
            <person name="Roberts A."/>
            <person name="Saif S."/>
            <person name="Shenoy N."/>
            <person name="Sisk P."/>
            <person name="Stolte C."/>
            <person name="Sykes S."/>
            <person name="Thomson T."/>
            <person name="Walk T."/>
            <person name="White J."/>
            <person name="Yandava C."/>
            <person name="Burger G."/>
            <person name="Gray M.W."/>
            <person name="Holland P.W.H."/>
            <person name="King N."/>
            <person name="Lang F.B.F."/>
            <person name="Roger A.J."/>
            <person name="Ruiz-Trillo I."/>
            <person name="Lander E."/>
            <person name="Nusbaum C."/>
        </authorList>
    </citation>
    <scope>NUCLEOTIDE SEQUENCE [LARGE SCALE GENOMIC DNA]</scope>
    <source>
        <strain evidence="6 7">ATCC 50062</strain>
    </source>
</reference>
<keyword evidence="4" id="KW-1015">Disulfide bond</keyword>
<dbReference type="STRING" id="461836.A0A0L0DWV0"/>
<dbReference type="Pfam" id="PF13015">
    <property type="entry name" value="PRKCSH_1"/>
    <property type="match status" value="1"/>
</dbReference>
<dbReference type="InterPro" id="IPR044865">
    <property type="entry name" value="MRH_dom"/>
</dbReference>
<gene>
    <name evidence="6" type="ORF">AMSG_02030</name>
</gene>
<dbReference type="AlphaFoldDB" id="A0A0L0DWV0"/>
<dbReference type="Proteomes" id="UP000054408">
    <property type="component" value="Unassembled WGS sequence"/>
</dbReference>
<keyword evidence="7" id="KW-1185">Reference proteome</keyword>
<dbReference type="GO" id="GO:0006491">
    <property type="term" value="P:N-glycan processing"/>
    <property type="evidence" value="ECO:0007669"/>
    <property type="project" value="TreeGrafter"/>
</dbReference>
<dbReference type="InterPro" id="IPR009011">
    <property type="entry name" value="Man6P_isomerase_rcpt-bd_dom_sf"/>
</dbReference>
<evidence type="ECO:0000256" key="4">
    <source>
        <dbReference type="ARBA" id="ARBA00023157"/>
    </source>
</evidence>
<dbReference type="Gene3D" id="2.70.130.10">
    <property type="entry name" value="Mannose-6-phosphate receptor binding domain"/>
    <property type="match status" value="1"/>
</dbReference>
<evidence type="ECO:0000259" key="5">
    <source>
        <dbReference type="PROSITE" id="PS51914"/>
    </source>
</evidence>
<dbReference type="InterPro" id="IPR036055">
    <property type="entry name" value="LDL_receptor-like_sf"/>
</dbReference>
<organism evidence="6 7">
    <name type="scientific">Thecamonas trahens ATCC 50062</name>
    <dbReference type="NCBI Taxonomy" id="461836"/>
    <lineage>
        <taxon>Eukaryota</taxon>
        <taxon>Apusozoa</taxon>
        <taxon>Apusomonadida</taxon>
        <taxon>Apusomonadidae</taxon>
        <taxon>Thecamonas</taxon>
    </lineage>
</organism>
<proteinExistence type="predicted"/>
<evidence type="ECO:0000313" key="7">
    <source>
        <dbReference type="Proteomes" id="UP000054408"/>
    </source>
</evidence>
<dbReference type="InterPro" id="IPR036607">
    <property type="entry name" value="PRKCSH"/>
</dbReference>
<protein>
    <recommendedName>
        <fullName evidence="1">Glucosidase 2 subunit beta</fullName>
    </recommendedName>
</protein>
<dbReference type="SUPFAM" id="SSF57424">
    <property type="entry name" value="LDL receptor-like module"/>
    <property type="match status" value="1"/>
</dbReference>
<dbReference type="eggNOG" id="KOG2397">
    <property type="taxonomic scope" value="Eukaryota"/>
</dbReference>
<accession>A0A0L0DWV0</accession>
<dbReference type="InterPro" id="IPR002172">
    <property type="entry name" value="LDrepeatLR_classA_rpt"/>
</dbReference>
<keyword evidence="3" id="KW-0256">Endoplasmic reticulum</keyword>
<dbReference type="CDD" id="cd00112">
    <property type="entry name" value="LDLa"/>
    <property type="match status" value="1"/>
</dbReference>
<dbReference type="RefSeq" id="XP_013761062.1">
    <property type="nucleotide sequence ID" value="XM_013905608.1"/>
</dbReference>
<sequence>MTIAIVPQADEFAVGDGSDGLPAPDHYFVCANDGHVTLAIPTEFVADGVCDCCDGSDEASLTQADRAKLPHALPEGCPNTCAAAASAAAALRLAVNERLVAGAKARALYAAEGSKAVAAAKAAYANATVEVPALRDALADVDARIEYAKTTGPVDEGQPSDESSDADDIEMFEGESASPTMSWSQWLAGTPLAPLANIFVAREPEPLDLLVAERETIAARLAEYEKREREAKPLATLDLGADAAFYALVGKCFSTKTREYEYTVCPFDKAEQGSASGSGIRTNLGKFETWVGRGYSLMAFRNGQSCYNGPQRSMTVSLECGAVEELSAVSEPEKCTYRAVLRTPAACSADLASYDGDLSASIPGVIYTHDEL</sequence>
<dbReference type="InterPro" id="IPR028146">
    <property type="entry name" value="PRKCSH_N"/>
</dbReference>
<evidence type="ECO:0000256" key="2">
    <source>
        <dbReference type="ARBA" id="ARBA00022729"/>
    </source>
</evidence>
<dbReference type="PANTHER" id="PTHR12630:SF1">
    <property type="entry name" value="GLUCOSIDASE 2 SUBUNIT BETA"/>
    <property type="match status" value="1"/>
</dbReference>
<dbReference type="InterPro" id="IPR039794">
    <property type="entry name" value="Gtb1-like"/>
</dbReference>
<dbReference type="EMBL" id="GL349440">
    <property type="protein sequence ID" value="KNC56018.1"/>
    <property type="molecule type" value="Genomic_DNA"/>
</dbReference>
<dbReference type="PANTHER" id="PTHR12630">
    <property type="entry name" value="N-LINKED OLIGOSACCHARIDE PROCESSING"/>
    <property type="match status" value="1"/>
</dbReference>
<feature type="domain" description="MRH" evidence="5">
    <location>
        <begin position="250"/>
        <end position="349"/>
    </location>
</feature>
<dbReference type="Pfam" id="PF12999">
    <property type="entry name" value="PRKCSH-like"/>
    <property type="match status" value="1"/>
</dbReference>
<dbReference type="PROSITE" id="PS51914">
    <property type="entry name" value="MRH"/>
    <property type="match status" value="1"/>
</dbReference>
<name>A0A0L0DWV0_THETB</name>
<dbReference type="Gene3D" id="4.10.400.10">
    <property type="entry name" value="Low-density Lipoprotein Receptor"/>
    <property type="match status" value="1"/>
</dbReference>
<dbReference type="OrthoDB" id="28322at2759"/>
<evidence type="ECO:0000313" key="6">
    <source>
        <dbReference type="EMBL" id="KNC56018.1"/>
    </source>
</evidence>
<evidence type="ECO:0000256" key="3">
    <source>
        <dbReference type="ARBA" id="ARBA00022824"/>
    </source>
</evidence>
<evidence type="ECO:0000256" key="1">
    <source>
        <dbReference type="ARBA" id="ARBA00022387"/>
    </source>
</evidence>
<dbReference type="GO" id="GO:0017177">
    <property type="term" value="C:glucosidase II complex"/>
    <property type="evidence" value="ECO:0007669"/>
    <property type="project" value="TreeGrafter"/>
</dbReference>
<dbReference type="GeneID" id="25561741"/>
<dbReference type="SUPFAM" id="SSF50911">
    <property type="entry name" value="Mannose 6-phosphate receptor domain"/>
    <property type="match status" value="1"/>
</dbReference>
<keyword evidence="2" id="KW-0732">Signal</keyword>